<accession>A0A4V6AQQ9</accession>
<protein>
    <submittedName>
        <fullName evidence="3">Small cell adhesion glycoprotein</fullName>
    </submittedName>
</protein>
<keyword evidence="2" id="KW-1133">Transmembrane helix</keyword>
<proteinExistence type="predicted"/>
<keyword evidence="2" id="KW-0812">Transmembrane</keyword>
<organism evidence="3 4">
    <name type="scientific">Collichthys lucidus</name>
    <name type="common">Big head croaker</name>
    <name type="synonym">Sciaena lucida</name>
    <dbReference type="NCBI Taxonomy" id="240159"/>
    <lineage>
        <taxon>Eukaryota</taxon>
        <taxon>Metazoa</taxon>
        <taxon>Chordata</taxon>
        <taxon>Craniata</taxon>
        <taxon>Vertebrata</taxon>
        <taxon>Euteleostomi</taxon>
        <taxon>Actinopterygii</taxon>
        <taxon>Neopterygii</taxon>
        <taxon>Teleostei</taxon>
        <taxon>Neoteleostei</taxon>
        <taxon>Acanthomorphata</taxon>
        <taxon>Eupercaria</taxon>
        <taxon>Sciaenidae</taxon>
        <taxon>Collichthys</taxon>
    </lineage>
</organism>
<feature type="region of interest" description="Disordered" evidence="1">
    <location>
        <begin position="91"/>
        <end position="119"/>
    </location>
</feature>
<keyword evidence="2" id="KW-0472">Membrane</keyword>
<dbReference type="AlphaFoldDB" id="A0A4V6AQQ9"/>
<keyword evidence="4" id="KW-1185">Reference proteome</keyword>
<evidence type="ECO:0000256" key="2">
    <source>
        <dbReference type="SAM" id="Phobius"/>
    </source>
</evidence>
<dbReference type="EMBL" id="CM014087">
    <property type="protein sequence ID" value="TKS76672.1"/>
    <property type="molecule type" value="Genomic_DNA"/>
</dbReference>
<feature type="transmembrane region" description="Helical" evidence="2">
    <location>
        <begin position="59"/>
        <end position="83"/>
    </location>
</feature>
<evidence type="ECO:0000256" key="1">
    <source>
        <dbReference type="SAM" id="MobiDB-lite"/>
    </source>
</evidence>
<dbReference type="Proteomes" id="UP000298787">
    <property type="component" value="Chromosome 10"/>
</dbReference>
<evidence type="ECO:0000313" key="4">
    <source>
        <dbReference type="Proteomes" id="UP000298787"/>
    </source>
</evidence>
<gene>
    <name evidence="3" type="ORF">D9C73_010762</name>
</gene>
<evidence type="ECO:0000313" key="3">
    <source>
        <dbReference type="EMBL" id="TKS76672.1"/>
    </source>
</evidence>
<name>A0A4V6AQQ9_COLLU</name>
<sequence length="119" mass="12495">MLSHLPASDTSSSSYTSTAVTDATGMGLSTLKPTQAATTMSQVVTTAAATTPPTGPDSAVVAVVIVLILLTVAALSFLLYRYLCHNKGDYRTTGELAPGEDPDEEHGNQATNEKKEYFI</sequence>
<reference evidence="3 4" key="1">
    <citation type="submission" date="2019-01" db="EMBL/GenBank/DDBJ databases">
        <title>Genome Assembly of Collichthys lucidus.</title>
        <authorList>
            <person name="Cai M."/>
            <person name="Xiao S."/>
        </authorList>
    </citation>
    <scope>NUCLEOTIDE SEQUENCE [LARGE SCALE GENOMIC DNA]</scope>
    <source>
        <strain evidence="3">JT15FE1705JMU</strain>
        <tissue evidence="3">Muscle</tissue>
    </source>
</reference>